<comment type="subcellular location">
    <subcellularLocation>
        <location evidence="1">Cell membrane</location>
        <topology evidence="1">Multi-pass membrane protein</topology>
    </subcellularLocation>
</comment>
<evidence type="ECO:0000259" key="9">
    <source>
        <dbReference type="Pfam" id="PF02687"/>
    </source>
</evidence>
<dbReference type="GO" id="GO:0044874">
    <property type="term" value="P:lipoprotein localization to outer membrane"/>
    <property type="evidence" value="ECO:0007669"/>
    <property type="project" value="TreeGrafter"/>
</dbReference>
<evidence type="ECO:0000259" key="10">
    <source>
        <dbReference type="Pfam" id="PF12704"/>
    </source>
</evidence>
<evidence type="ECO:0000256" key="3">
    <source>
        <dbReference type="ARBA" id="ARBA00022448"/>
    </source>
</evidence>
<comment type="similarity">
    <text evidence="2">Belongs to the ABC-4 integral membrane protein family. LolC/E subfamily.</text>
</comment>
<dbReference type="AlphaFoldDB" id="A4CC36"/>
<dbReference type="InterPro" id="IPR025857">
    <property type="entry name" value="MacB_PCD"/>
</dbReference>
<reference evidence="11 12" key="1">
    <citation type="submission" date="2006-02" db="EMBL/GenBank/DDBJ databases">
        <authorList>
            <person name="Moran M.A."/>
            <person name="Kjelleberg S."/>
            <person name="Egan S."/>
            <person name="Saunders N."/>
            <person name="Thomas T."/>
            <person name="Ferriera S."/>
            <person name="Johnson J."/>
            <person name="Kravitz S."/>
            <person name="Halpern A."/>
            <person name="Remington K."/>
            <person name="Beeson K."/>
            <person name="Tran B."/>
            <person name="Rogers Y.-H."/>
            <person name="Friedman R."/>
            <person name="Venter J.C."/>
        </authorList>
    </citation>
    <scope>NUCLEOTIDE SEQUENCE [LARGE SCALE GENOMIC DNA]</scope>
    <source>
        <strain evidence="11 12">D2</strain>
    </source>
</reference>
<evidence type="ECO:0000256" key="7">
    <source>
        <dbReference type="ARBA" id="ARBA00023136"/>
    </source>
</evidence>
<feature type="domain" description="MacB-like periplasmic core" evidence="10">
    <location>
        <begin position="27"/>
        <end position="234"/>
    </location>
</feature>
<dbReference type="NCBIfam" id="TIGR02212">
    <property type="entry name" value="lolCE"/>
    <property type="match status" value="1"/>
</dbReference>
<feature type="transmembrane region" description="Helical" evidence="8">
    <location>
        <begin position="314"/>
        <end position="340"/>
    </location>
</feature>
<feature type="transmembrane region" description="Helical" evidence="8">
    <location>
        <begin position="26"/>
        <end position="51"/>
    </location>
</feature>
<dbReference type="Pfam" id="PF12704">
    <property type="entry name" value="MacB_PCD"/>
    <property type="match status" value="1"/>
</dbReference>
<keyword evidence="12" id="KW-1185">Reference proteome</keyword>
<protein>
    <submittedName>
        <fullName evidence="11">Transport protein of outer membrane lipoproteins (ABC superfamily, membrane)</fullName>
    </submittedName>
</protein>
<proteinExistence type="inferred from homology"/>
<evidence type="ECO:0000256" key="2">
    <source>
        <dbReference type="ARBA" id="ARBA00005236"/>
    </source>
</evidence>
<gene>
    <name evidence="11" type="ORF">PTD2_18915</name>
</gene>
<dbReference type="PANTHER" id="PTHR30489:SF8">
    <property type="entry name" value="LIPOPROTEIN-RELEASING SYSTEM TRANSMEMBRANE PROTEIN LOLC"/>
    <property type="match status" value="1"/>
</dbReference>
<dbReference type="STRING" id="87626.PTD2_18915"/>
<dbReference type="EMBL" id="AAOH01000005">
    <property type="protein sequence ID" value="EAR27923.1"/>
    <property type="molecule type" value="Genomic_DNA"/>
</dbReference>
<evidence type="ECO:0000313" key="11">
    <source>
        <dbReference type="EMBL" id="EAR27923.1"/>
    </source>
</evidence>
<feature type="domain" description="ABC3 transporter permease C-terminal" evidence="9">
    <location>
        <begin position="273"/>
        <end position="394"/>
    </location>
</feature>
<evidence type="ECO:0000256" key="4">
    <source>
        <dbReference type="ARBA" id="ARBA00022475"/>
    </source>
</evidence>
<accession>A4CC36</accession>
<dbReference type="RefSeq" id="WP_009839755.1">
    <property type="nucleotide sequence ID" value="NZ_CH959301.1"/>
</dbReference>
<dbReference type="GO" id="GO:0098797">
    <property type="term" value="C:plasma membrane protein complex"/>
    <property type="evidence" value="ECO:0007669"/>
    <property type="project" value="TreeGrafter"/>
</dbReference>
<organism evidence="11 12">
    <name type="scientific">Pseudoalteromonas tunicata D2</name>
    <dbReference type="NCBI Taxonomy" id="87626"/>
    <lineage>
        <taxon>Bacteria</taxon>
        <taxon>Pseudomonadati</taxon>
        <taxon>Pseudomonadota</taxon>
        <taxon>Gammaproteobacteria</taxon>
        <taxon>Alteromonadales</taxon>
        <taxon>Pseudoalteromonadaceae</taxon>
        <taxon>Pseudoalteromonas</taxon>
    </lineage>
</organism>
<dbReference type="GO" id="GO:0042953">
    <property type="term" value="P:lipoprotein transport"/>
    <property type="evidence" value="ECO:0007669"/>
    <property type="project" value="InterPro"/>
</dbReference>
<keyword evidence="6 8" id="KW-1133">Transmembrane helix</keyword>
<evidence type="ECO:0000256" key="6">
    <source>
        <dbReference type="ARBA" id="ARBA00022989"/>
    </source>
</evidence>
<dbReference type="Proteomes" id="UP000006201">
    <property type="component" value="Unassembled WGS sequence"/>
</dbReference>
<dbReference type="InterPro" id="IPR051447">
    <property type="entry name" value="Lipoprotein-release_system"/>
</dbReference>
<evidence type="ECO:0000313" key="12">
    <source>
        <dbReference type="Proteomes" id="UP000006201"/>
    </source>
</evidence>
<keyword evidence="4" id="KW-1003">Cell membrane</keyword>
<keyword evidence="5 8" id="KW-0812">Transmembrane</keyword>
<dbReference type="Pfam" id="PF02687">
    <property type="entry name" value="FtsX"/>
    <property type="match status" value="1"/>
</dbReference>
<dbReference type="OrthoDB" id="9808461at2"/>
<feature type="transmembrane region" description="Helical" evidence="8">
    <location>
        <begin position="273"/>
        <end position="294"/>
    </location>
</feature>
<dbReference type="InterPro" id="IPR011925">
    <property type="entry name" value="LolCE_TM"/>
</dbReference>
<dbReference type="PANTHER" id="PTHR30489">
    <property type="entry name" value="LIPOPROTEIN-RELEASING SYSTEM TRANSMEMBRANE PROTEIN LOLE"/>
    <property type="match status" value="1"/>
</dbReference>
<dbReference type="eggNOG" id="COG4591">
    <property type="taxonomic scope" value="Bacteria"/>
</dbReference>
<dbReference type="InterPro" id="IPR003838">
    <property type="entry name" value="ABC3_permease_C"/>
</dbReference>
<evidence type="ECO:0000256" key="1">
    <source>
        <dbReference type="ARBA" id="ARBA00004651"/>
    </source>
</evidence>
<keyword evidence="7 8" id="KW-0472">Membrane</keyword>
<feature type="transmembrane region" description="Helical" evidence="8">
    <location>
        <begin position="347"/>
        <end position="365"/>
    </location>
</feature>
<evidence type="ECO:0000256" key="8">
    <source>
        <dbReference type="SAM" id="Phobius"/>
    </source>
</evidence>
<keyword evidence="11" id="KW-0449">Lipoprotein</keyword>
<keyword evidence="3" id="KW-0813">Transport</keyword>
<dbReference type="HOGENOM" id="CLU_000604_8_1_6"/>
<evidence type="ECO:0000256" key="5">
    <source>
        <dbReference type="ARBA" id="ARBA00022692"/>
    </source>
</evidence>
<comment type="caution">
    <text evidence="11">The sequence shown here is derived from an EMBL/GenBank/DDBJ whole genome shotgun (WGS) entry which is preliminary data.</text>
</comment>
<feature type="transmembrane region" description="Helical" evidence="8">
    <location>
        <begin position="371"/>
        <end position="390"/>
    </location>
</feature>
<name>A4CC36_9GAMM</name>
<sequence>MFQPVSLFIGLRYSRAAKGNAFISFISFFSITGISLGLMALITVVSVMNGFEDKLKQTMLGYIPHLTLAKNDQSLAEITAFNEKWQATSPIKSIAPYIKAEALLQSSADIRPILLQGLYQPTQFEAIVNTVTQGRWQALFEQRYSIAMSQYLASKLQLRVGEQIRVLVPSAANYTPAGRVPSQRLFTLVATFSTGSEVDTAIAFTGGEYVARLLKQDANTIPDIAIQLDDAFLVDELLTRHPELIDGFNVTDWRSVQGALFSAVAMEKRIMSLLLGLIILVAVFNIVSALIMMVGEKQSEVAILQTIGLTPGQVQIVFIVQGLYNGVFGTVIGGILGLLLAANINPILSAVGIHFLGGVALPVLFEPDQLAIIFVASLAMSFLATLYPAAKAAGVRPAEVLRYE</sequence>